<comment type="caution">
    <text evidence="3">The sequence shown here is derived from an EMBL/GenBank/DDBJ whole genome shotgun (WGS) entry which is preliminary data.</text>
</comment>
<proteinExistence type="predicted"/>
<accession>A0A941IPS0</accession>
<dbReference type="Gene3D" id="3.40.630.30">
    <property type="match status" value="1"/>
</dbReference>
<evidence type="ECO:0000259" key="2">
    <source>
        <dbReference type="Pfam" id="PF13480"/>
    </source>
</evidence>
<feature type="region of interest" description="Disordered" evidence="1">
    <location>
        <begin position="404"/>
        <end position="425"/>
    </location>
</feature>
<dbReference type="RefSeq" id="WP_212531321.1">
    <property type="nucleotide sequence ID" value="NZ_JAGSOG010000165.1"/>
</dbReference>
<keyword evidence="4" id="KW-1185">Reference proteome</keyword>
<reference evidence="3" key="1">
    <citation type="submission" date="2021-04" db="EMBL/GenBank/DDBJ databases">
        <title>Genome based classification of Actinospica acidithermotolerans sp. nov., an actinobacterium isolated from an Indonesian hot spring.</title>
        <authorList>
            <person name="Kusuma A.B."/>
            <person name="Putra K.E."/>
            <person name="Nafisah S."/>
            <person name="Loh J."/>
            <person name="Nouioui I."/>
            <person name="Goodfellow M."/>
        </authorList>
    </citation>
    <scope>NUCLEOTIDE SEQUENCE</scope>
    <source>
        <strain evidence="3">CSCA 57</strain>
    </source>
</reference>
<keyword evidence="3" id="KW-0012">Acyltransferase</keyword>
<gene>
    <name evidence="3" type="ORF">KDL01_26465</name>
</gene>
<feature type="domain" description="BioF2-like acetyltransferase" evidence="2">
    <location>
        <begin position="213"/>
        <end position="355"/>
    </location>
</feature>
<evidence type="ECO:0000313" key="4">
    <source>
        <dbReference type="Proteomes" id="UP000675781"/>
    </source>
</evidence>
<organism evidence="3 4">
    <name type="scientific">Actinospica durhamensis</name>
    <dbReference type="NCBI Taxonomy" id="1508375"/>
    <lineage>
        <taxon>Bacteria</taxon>
        <taxon>Bacillati</taxon>
        <taxon>Actinomycetota</taxon>
        <taxon>Actinomycetes</taxon>
        <taxon>Catenulisporales</taxon>
        <taxon>Actinospicaceae</taxon>
        <taxon>Actinospica</taxon>
    </lineage>
</organism>
<dbReference type="EMBL" id="JAGSOG010000165">
    <property type="protein sequence ID" value="MBR7836850.1"/>
    <property type="molecule type" value="Genomic_DNA"/>
</dbReference>
<dbReference type="InterPro" id="IPR038740">
    <property type="entry name" value="BioF2-like_GNAT_dom"/>
</dbReference>
<dbReference type="InterPro" id="IPR016181">
    <property type="entry name" value="Acyl_CoA_acyltransferase"/>
</dbReference>
<evidence type="ECO:0000313" key="3">
    <source>
        <dbReference type="EMBL" id="MBR7836850.1"/>
    </source>
</evidence>
<dbReference type="EC" id="2.3.1.-" evidence="3"/>
<dbReference type="GO" id="GO:0016746">
    <property type="term" value="F:acyltransferase activity"/>
    <property type="evidence" value="ECO:0007669"/>
    <property type="project" value="UniProtKB-KW"/>
</dbReference>
<evidence type="ECO:0000256" key="1">
    <source>
        <dbReference type="SAM" id="MobiDB-lite"/>
    </source>
</evidence>
<protein>
    <submittedName>
        <fullName evidence="3">GNAT family N-acetyltransferase</fullName>
        <ecNumber evidence="3">2.3.1.-</ecNumber>
    </submittedName>
</protein>
<sequence length="425" mass="46738">MPRPLETHPEPRIRAEGSSEPLLTSLTRFAQFATLEAEWRALADEAAPLNPYASPDWTLTWLRHTVAEPELALLTVRRGERLIGLAPFYLRDLGHLARTVQLAGTGRLGALTELPQVLAAPGETRRVLRAVVGHWLARSDEWDWLELPLTVDQGWFEPQWLGESKAVSGLVQHKTTRAAVVLPLVRPDGSDHHDHDDHAGHPLRPFIKRNVWESVKRARHRLDRSGEPWDITIHAGPAAVRAVLPDLRRLHTARARMAGARVHPDTLADPSRRAFFADAVHRMATSGRAEVLTLDVAGTPVAAALVLRARSASYLALTGLDPDWWAVGPVTLLQYTAMERALERGDTEANLSVGPDVSKLRWSEHVVQHPEFVVCGPRTRSRVLLSGYAAAAAVAAVRREAARHQVRERGAGERSGAPAPDGGHA</sequence>
<dbReference type="SUPFAM" id="SSF55729">
    <property type="entry name" value="Acyl-CoA N-acyltransferases (Nat)"/>
    <property type="match status" value="1"/>
</dbReference>
<dbReference type="Proteomes" id="UP000675781">
    <property type="component" value="Unassembled WGS sequence"/>
</dbReference>
<keyword evidence="3" id="KW-0808">Transferase</keyword>
<dbReference type="AlphaFoldDB" id="A0A941IPS0"/>
<name>A0A941IPS0_9ACTN</name>
<dbReference type="Pfam" id="PF13480">
    <property type="entry name" value="Acetyltransf_6"/>
    <property type="match status" value="1"/>
</dbReference>